<comment type="caution">
    <text evidence="1">The sequence shown here is derived from an EMBL/GenBank/DDBJ whole genome shotgun (WGS) entry which is preliminary data.</text>
</comment>
<name>A0AAV4HD78_9GAST</name>
<evidence type="ECO:0000313" key="1">
    <source>
        <dbReference type="EMBL" id="GFR94686.1"/>
    </source>
</evidence>
<evidence type="ECO:0000313" key="2">
    <source>
        <dbReference type="Proteomes" id="UP000762676"/>
    </source>
</evidence>
<protein>
    <submittedName>
        <fullName evidence="1">Uncharacterized protein</fullName>
    </submittedName>
</protein>
<sequence>MRQSPIRTLLPSTQSARDSGVLWEIVYGPKATIGSLRRRTPAKHYLGTPFDVTLAPLGIAPSSWRGCPARQTVPCSDDY</sequence>
<dbReference type="AlphaFoldDB" id="A0AAV4HD78"/>
<accession>A0AAV4HD78</accession>
<dbReference type="Proteomes" id="UP000762676">
    <property type="component" value="Unassembled WGS sequence"/>
</dbReference>
<organism evidence="1 2">
    <name type="scientific">Elysia marginata</name>
    <dbReference type="NCBI Taxonomy" id="1093978"/>
    <lineage>
        <taxon>Eukaryota</taxon>
        <taxon>Metazoa</taxon>
        <taxon>Spiralia</taxon>
        <taxon>Lophotrochozoa</taxon>
        <taxon>Mollusca</taxon>
        <taxon>Gastropoda</taxon>
        <taxon>Heterobranchia</taxon>
        <taxon>Euthyneura</taxon>
        <taxon>Panpulmonata</taxon>
        <taxon>Sacoglossa</taxon>
        <taxon>Placobranchoidea</taxon>
        <taxon>Plakobranchidae</taxon>
        <taxon>Elysia</taxon>
    </lineage>
</organism>
<dbReference type="EMBL" id="BMAT01001888">
    <property type="protein sequence ID" value="GFR94686.1"/>
    <property type="molecule type" value="Genomic_DNA"/>
</dbReference>
<gene>
    <name evidence="1" type="ORF">ElyMa_000925000</name>
</gene>
<reference evidence="1 2" key="1">
    <citation type="journal article" date="2021" name="Elife">
        <title>Chloroplast acquisition without the gene transfer in kleptoplastic sea slugs, Plakobranchus ocellatus.</title>
        <authorList>
            <person name="Maeda T."/>
            <person name="Takahashi S."/>
            <person name="Yoshida T."/>
            <person name="Shimamura S."/>
            <person name="Takaki Y."/>
            <person name="Nagai Y."/>
            <person name="Toyoda A."/>
            <person name="Suzuki Y."/>
            <person name="Arimoto A."/>
            <person name="Ishii H."/>
            <person name="Satoh N."/>
            <person name="Nishiyama T."/>
            <person name="Hasebe M."/>
            <person name="Maruyama T."/>
            <person name="Minagawa J."/>
            <person name="Obokata J."/>
            <person name="Shigenobu S."/>
        </authorList>
    </citation>
    <scope>NUCLEOTIDE SEQUENCE [LARGE SCALE GENOMIC DNA]</scope>
</reference>
<proteinExistence type="predicted"/>
<keyword evidence="2" id="KW-1185">Reference proteome</keyword>